<dbReference type="Gene3D" id="4.10.860.10">
    <property type="entry name" value="UVR domain"/>
    <property type="match status" value="1"/>
</dbReference>
<dbReference type="Pfam" id="PF02151">
    <property type="entry name" value="UVR"/>
    <property type="match status" value="1"/>
</dbReference>
<sequence length="225" mass="25274">MEYKCDICGAPATVHITKIVNGQKIKMHLCQACAQKNANLYSSGFPAEIFPQIKKLEEKILDMASSLPKPTKETEISCPKCGTTFQEFEKRGRFSCPECYKAFEKRVLEIMAQLHGAIKHVGKTPKSFLKHKQKEDSNQTELPLVNAESGENSPCEDGLDFEKFASETLAEIIASKESLENPKPKSESKEDSINSLKKELDCAIKDERYEDAAKIRDKINALEKK</sequence>
<dbReference type="EMBL" id="JALBUT010000009">
    <property type="protein sequence ID" value="MDX8416134.1"/>
    <property type="molecule type" value="Genomic_DNA"/>
</dbReference>
<comment type="caution">
    <text evidence="4">The sequence shown here is derived from an EMBL/GenBank/DDBJ whole genome shotgun (WGS) entry which is preliminary data.</text>
</comment>
<feature type="region of interest" description="Disordered" evidence="2">
    <location>
        <begin position="126"/>
        <end position="154"/>
    </location>
</feature>
<evidence type="ECO:0000313" key="4">
    <source>
        <dbReference type="EMBL" id="MDX8416134.1"/>
    </source>
</evidence>
<dbReference type="PANTHER" id="PTHR38430:SF1">
    <property type="entry name" value="PROTEIN-ARGININE KINASE ACTIVATOR PROTEIN"/>
    <property type="match status" value="1"/>
</dbReference>
<reference evidence="4 5" key="1">
    <citation type="submission" date="2022-03" db="EMBL/GenBank/DDBJ databases">
        <title>Novel taxa within the pig intestine.</title>
        <authorList>
            <person name="Wylensek D."/>
            <person name="Bishof K."/>
            <person name="Afrizal A."/>
            <person name="Clavel T."/>
        </authorList>
    </citation>
    <scope>NUCLEOTIDE SEQUENCE [LARGE SCALE GENOMIC DNA]</scope>
    <source>
        <strain evidence="4 5">CLA-KB-P66</strain>
    </source>
</reference>
<feature type="domain" description="UVR" evidence="3">
    <location>
        <begin position="190"/>
        <end position="225"/>
    </location>
</feature>
<dbReference type="InterPro" id="IPR025542">
    <property type="entry name" value="YacH"/>
</dbReference>
<dbReference type="SUPFAM" id="SSF46600">
    <property type="entry name" value="C-terminal UvrC-binding domain of UvrB"/>
    <property type="match status" value="1"/>
</dbReference>
<dbReference type="RefSeq" id="WP_370397587.1">
    <property type="nucleotide sequence ID" value="NZ_JALBUT010000009.1"/>
</dbReference>
<evidence type="ECO:0000256" key="1">
    <source>
        <dbReference type="ARBA" id="ARBA00023236"/>
    </source>
</evidence>
<dbReference type="InterPro" id="IPR001943">
    <property type="entry name" value="UVR_dom"/>
</dbReference>
<evidence type="ECO:0000313" key="5">
    <source>
        <dbReference type="Proteomes" id="UP001275932"/>
    </source>
</evidence>
<accession>A0ABU4WHU6</accession>
<keyword evidence="1" id="KW-0227">DNA damage</keyword>
<dbReference type="Proteomes" id="UP001275932">
    <property type="component" value="Unassembled WGS sequence"/>
</dbReference>
<evidence type="ECO:0000259" key="3">
    <source>
        <dbReference type="PROSITE" id="PS50151"/>
    </source>
</evidence>
<organism evidence="4 5">
    <name type="scientific">Intestinicryptomonas porci</name>
    <dbReference type="NCBI Taxonomy" id="2926320"/>
    <lineage>
        <taxon>Bacteria</taxon>
        <taxon>Pseudomonadati</taxon>
        <taxon>Verrucomicrobiota</taxon>
        <taxon>Opitutia</taxon>
        <taxon>Opitutales</taxon>
        <taxon>Intestinicryptomonaceae</taxon>
        <taxon>Intestinicryptomonas</taxon>
    </lineage>
</organism>
<gene>
    <name evidence="4" type="ORF">MOX91_08105</name>
</gene>
<evidence type="ECO:0000256" key="2">
    <source>
        <dbReference type="SAM" id="MobiDB-lite"/>
    </source>
</evidence>
<dbReference type="PANTHER" id="PTHR38430">
    <property type="entry name" value="PROTEIN-ARGININE KINASE ACTIVATOR PROTEIN"/>
    <property type="match status" value="1"/>
</dbReference>
<protein>
    <submittedName>
        <fullName evidence="4">UvrB/UvrC motif-containing protein</fullName>
    </submittedName>
</protein>
<dbReference type="InterPro" id="IPR036876">
    <property type="entry name" value="UVR_dom_sf"/>
</dbReference>
<keyword evidence="5" id="KW-1185">Reference proteome</keyword>
<feature type="compositionally biased region" description="Basic and acidic residues" evidence="2">
    <location>
        <begin position="177"/>
        <end position="194"/>
    </location>
</feature>
<proteinExistence type="predicted"/>
<name>A0ABU4WHU6_9BACT</name>
<keyword evidence="1" id="KW-0742">SOS response</keyword>
<dbReference type="PROSITE" id="PS50151">
    <property type="entry name" value="UVR"/>
    <property type="match status" value="1"/>
</dbReference>
<feature type="region of interest" description="Disordered" evidence="2">
    <location>
        <begin position="175"/>
        <end position="194"/>
    </location>
</feature>